<accession>A0A9W6M8K2</accession>
<dbReference type="GO" id="GO:0006352">
    <property type="term" value="P:DNA-templated transcription initiation"/>
    <property type="evidence" value="ECO:0007669"/>
    <property type="project" value="InterPro"/>
</dbReference>
<evidence type="ECO:0000313" key="1">
    <source>
        <dbReference type="EMBL" id="GLK01642.1"/>
    </source>
</evidence>
<keyword evidence="2" id="KW-1185">Reference proteome</keyword>
<dbReference type="Gene3D" id="1.10.1740.10">
    <property type="match status" value="1"/>
</dbReference>
<dbReference type="AlphaFoldDB" id="A0A9W6M8K2"/>
<reference evidence="1" key="2">
    <citation type="submission" date="2023-01" db="EMBL/GenBank/DDBJ databases">
        <authorList>
            <person name="Sun Q."/>
            <person name="Evtushenko L."/>
        </authorList>
    </citation>
    <scope>NUCLEOTIDE SEQUENCE</scope>
    <source>
        <strain evidence="1">VKM Ac-1958</strain>
    </source>
</reference>
<gene>
    <name evidence="1" type="ORF">GCM10017596_13570</name>
</gene>
<organism evidence="1 2">
    <name type="scientific">Microbacterium keratanolyticum</name>
    <dbReference type="NCBI Taxonomy" id="67574"/>
    <lineage>
        <taxon>Bacteria</taxon>
        <taxon>Bacillati</taxon>
        <taxon>Actinomycetota</taxon>
        <taxon>Actinomycetes</taxon>
        <taxon>Micrococcales</taxon>
        <taxon>Microbacteriaceae</taxon>
        <taxon>Microbacterium</taxon>
    </lineage>
</organism>
<name>A0A9W6M8K2_9MICO</name>
<dbReference type="Gene3D" id="1.20.140.160">
    <property type="match status" value="1"/>
</dbReference>
<dbReference type="InterPro" id="IPR013325">
    <property type="entry name" value="RNA_pol_sigma_r2"/>
</dbReference>
<proteinExistence type="predicted"/>
<evidence type="ECO:0008006" key="3">
    <source>
        <dbReference type="Google" id="ProtNLM"/>
    </source>
</evidence>
<dbReference type="SUPFAM" id="SSF88946">
    <property type="entry name" value="Sigma2 domain of RNA polymerase sigma factors"/>
    <property type="match status" value="1"/>
</dbReference>
<dbReference type="Proteomes" id="UP001142325">
    <property type="component" value="Unassembled WGS sequence"/>
</dbReference>
<evidence type="ECO:0000313" key="2">
    <source>
        <dbReference type="Proteomes" id="UP001142325"/>
    </source>
</evidence>
<protein>
    <recommendedName>
        <fullName evidence="3">RNA polymerase sigma factor for flagellar operon FliA</fullName>
    </recommendedName>
</protein>
<dbReference type="RefSeq" id="WP_204939272.1">
    <property type="nucleotide sequence ID" value="NZ_BAAAUM010000001.1"/>
</dbReference>
<reference evidence="1" key="1">
    <citation type="journal article" date="2014" name="Int. J. Syst. Evol. Microbiol.">
        <title>Complete genome sequence of Corynebacterium casei LMG S-19264T (=DSM 44701T), isolated from a smear-ripened cheese.</title>
        <authorList>
            <consortium name="US DOE Joint Genome Institute (JGI-PGF)"/>
            <person name="Walter F."/>
            <person name="Albersmeier A."/>
            <person name="Kalinowski J."/>
            <person name="Ruckert C."/>
        </authorList>
    </citation>
    <scope>NUCLEOTIDE SEQUENCE</scope>
    <source>
        <strain evidence="1">VKM Ac-1958</strain>
    </source>
</reference>
<dbReference type="EMBL" id="BSET01000001">
    <property type="protein sequence ID" value="GLK01642.1"/>
    <property type="molecule type" value="Genomic_DNA"/>
</dbReference>
<dbReference type="SUPFAM" id="SSF88659">
    <property type="entry name" value="Sigma3 and sigma4 domains of RNA polymerase sigma factors"/>
    <property type="match status" value="1"/>
</dbReference>
<comment type="caution">
    <text evidence="1">The sequence shown here is derived from an EMBL/GenBank/DDBJ whole genome shotgun (WGS) entry which is preliminary data.</text>
</comment>
<dbReference type="GO" id="GO:0003700">
    <property type="term" value="F:DNA-binding transcription factor activity"/>
    <property type="evidence" value="ECO:0007669"/>
    <property type="project" value="InterPro"/>
</dbReference>
<dbReference type="InterPro" id="IPR013324">
    <property type="entry name" value="RNA_pol_sigma_r3/r4-like"/>
</dbReference>
<sequence>MQTSTRDQWIIDSIPLVGYLARTVSGPVSSPHREALTTAGALALVGAADSFDPARDASFTAHAQSRILAAFATVARDAEVASLELRMPAAATPGAADVLGATLGRPLTVTEVAMVLGVDAVALREPTDDSGRVTVSFEDDAARQLLVSGMISPEVAAELDAAEGRLRGALDALPERLAHVMRGLYFEGRTAASLAEERGVGIADVLQERAQALRVLRGTVAARSDDDAAVQLDGEAAPVAPAKEAHYSQIAQRGRHLAQSLFPQRSPA</sequence>